<keyword evidence="4 6" id="KW-0862">Zinc</keyword>
<keyword evidence="7" id="KW-0812">Transmembrane</keyword>
<dbReference type="CDD" id="cd07331">
    <property type="entry name" value="M48C_Oma1_like"/>
    <property type="match status" value="1"/>
</dbReference>
<dbReference type="InterPro" id="IPR051156">
    <property type="entry name" value="Mito/Outer_Membr_Metalloprot"/>
</dbReference>
<comment type="cofactor">
    <cofactor evidence="6">
        <name>Zn(2+)</name>
        <dbReference type="ChEBI" id="CHEBI:29105"/>
    </cofactor>
    <text evidence="6">Binds 1 zinc ion per subunit.</text>
</comment>
<accession>A0AAD3CHL9</accession>
<gene>
    <name evidence="9" type="ORF">CTEN210_02475</name>
</gene>
<evidence type="ECO:0000256" key="6">
    <source>
        <dbReference type="RuleBase" id="RU003983"/>
    </source>
</evidence>
<dbReference type="InterPro" id="IPR001915">
    <property type="entry name" value="Peptidase_M48"/>
</dbReference>
<name>A0AAD3CHL9_9STRA</name>
<dbReference type="Proteomes" id="UP001054902">
    <property type="component" value="Unassembled WGS sequence"/>
</dbReference>
<protein>
    <recommendedName>
        <fullName evidence="8">Peptidase M48 domain-containing protein</fullName>
    </recommendedName>
</protein>
<dbReference type="GO" id="GO:0051603">
    <property type="term" value="P:proteolysis involved in protein catabolic process"/>
    <property type="evidence" value="ECO:0007669"/>
    <property type="project" value="TreeGrafter"/>
</dbReference>
<evidence type="ECO:0000256" key="3">
    <source>
        <dbReference type="ARBA" id="ARBA00022801"/>
    </source>
</evidence>
<sequence length="310" mass="35330">MRHSKAAATKIPPYIYLPIGFFGGSALYTYFYFQDEAPFTKRKRLLATSAEWERQQGDLQYKQLLHQYKKDILPNTHRATKTVTRVGSRIANAANDFSKKYKPNETTGAPYTFTVVRSEMANAFVLPNNHIFVFAGLFQFVRNEDDLAAVLGHETAHNLARHAGERVSSSLMKGLLARLTLFLDPSGLLYTIFLPAASLLYDLPHSREHEIEADYIGLHLAADACYDPKSAKRVFAAMKASTKEGSRQPPEFISTHPSYDTRLTNFDDWLPQAMEKFNADGGYKCQRIRNEMKKARLLHDLNSKREEMRK</sequence>
<evidence type="ECO:0000256" key="2">
    <source>
        <dbReference type="ARBA" id="ARBA00022723"/>
    </source>
</evidence>
<evidence type="ECO:0000313" key="9">
    <source>
        <dbReference type="EMBL" id="GFH46001.1"/>
    </source>
</evidence>
<evidence type="ECO:0000259" key="8">
    <source>
        <dbReference type="Pfam" id="PF01435"/>
    </source>
</evidence>
<evidence type="ECO:0000313" key="10">
    <source>
        <dbReference type="Proteomes" id="UP001054902"/>
    </source>
</evidence>
<evidence type="ECO:0000256" key="5">
    <source>
        <dbReference type="ARBA" id="ARBA00023049"/>
    </source>
</evidence>
<organism evidence="9 10">
    <name type="scientific">Chaetoceros tenuissimus</name>
    <dbReference type="NCBI Taxonomy" id="426638"/>
    <lineage>
        <taxon>Eukaryota</taxon>
        <taxon>Sar</taxon>
        <taxon>Stramenopiles</taxon>
        <taxon>Ochrophyta</taxon>
        <taxon>Bacillariophyta</taxon>
        <taxon>Coscinodiscophyceae</taxon>
        <taxon>Chaetocerotophycidae</taxon>
        <taxon>Chaetocerotales</taxon>
        <taxon>Chaetocerotaceae</taxon>
        <taxon>Chaetoceros</taxon>
    </lineage>
</organism>
<comment type="similarity">
    <text evidence="6">Belongs to the peptidase M48 family.</text>
</comment>
<keyword evidence="1 6" id="KW-0645">Protease</keyword>
<evidence type="ECO:0000256" key="1">
    <source>
        <dbReference type="ARBA" id="ARBA00022670"/>
    </source>
</evidence>
<keyword evidence="7" id="KW-1133">Transmembrane helix</keyword>
<dbReference type="PANTHER" id="PTHR22726">
    <property type="entry name" value="METALLOENDOPEPTIDASE OMA1"/>
    <property type="match status" value="1"/>
</dbReference>
<comment type="caution">
    <text evidence="9">The sequence shown here is derived from an EMBL/GenBank/DDBJ whole genome shotgun (WGS) entry which is preliminary data.</text>
</comment>
<feature type="transmembrane region" description="Helical" evidence="7">
    <location>
        <begin position="14"/>
        <end position="33"/>
    </location>
</feature>
<keyword evidence="7" id="KW-0472">Membrane</keyword>
<dbReference type="GO" id="GO:0046872">
    <property type="term" value="F:metal ion binding"/>
    <property type="evidence" value="ECO:0007669"/>
    <property type="project" value="UniProtKB-KW"/>
</dbReference>
<keyword evidence="5 6" id="KW-0482">Metalloprotease</keyword>
<proteinExistence type="inferred from homology"/>
<dbReference type="Gene3D" id="3.30.2010.10">
    <property type="entry name" value="Metalloproteases ('zincins'), catalytic domain"/>
    <property type="match status" value="1"/>
</dbReference>
<dbReference type="GO" id="GO:0004222">
    <property type="term" value="F:metalloendopeptidase activity"/>
    <property type="evidence" value="ECO:0007669"/>
    <property type="project" value="InterPro"/>
</dbReference>
<feature type="domain" description="Peptidase M48" evidence="8">
    <location>
        <begin position="105"/>
        <end position="269"/>
    </location>
</feature>
<keyword evidence="3 6" id="KW-0378">Hydrolase</keyword>
<dbReference type="GO" id="GO:0016020">
    <property type="term" value="C:membrane"/>
    <property type="evidence" value="ECO:0007669"/>
    <property type="project" value="TreeGrafter"/>
</dbReference>
<reference evidence="9 10" key="1">
    <citation type="journal article" date="2021" name="Sci. Rep.">
        <title>The genome of the diatom Chaetoceros tenuissimus carries an ancient integrated fragment of an extant virus.</title>
        <authorList>
            <person name="Hongo Y."/>
            <person name="Kimura K."/>
            <person name="Takaki Y."/>
            <person name="Yoshida Y."/>
            <person name="Baba S."/>
            <person name="Kobayashi G."/>
            <person name="Nagasaki K."/>
            <person name="Hano T."/>
            <person name="Tomaru Y."/>
        </authorList>
    </citation>
    <scope>NUCLEOTIDE SEQUENCE [LARGE SCALE GENOMIC DNA]</scope>
    <source>
        <strain evidence="9 10">NIES-3715</strain>
    </source>
</reference>
<keyword evidence="2" id="KW-0479">Metal-binding</keyword>
<dbReference type="PANTHER" id="PTHR22726:SF1">
    <property type="entry name" value="METALLOENDOPEPTIDASE OMA1, MITOCHONDRIAL"/>
    <property type="match status" value="1"/>
</dbReference>
<dbReference type="Pfam" id="PF01435">
    <property type="entry name" value="Peptidase_M48"/>
    <property type="match status" value="1"/>
</dbReference>
<dbReference type="AlphaFoldDB" id="A0AAD3CHL9"/>
<evidence type="ECO:0000256" key="7">
    <source>
        <dbReference type="SAM" id="Phobius"/>
    </source>
</evidence>
<evidence type="ECO:0000256" key="4">
    <source>
        <dbReference type="ARBA" id="ARBA00022833"/>
    </source>
</evidence>
<keyword evidence="10" id="KW-1185">Reference proteome</keyword>
<dbReference type="EMBL" id="BLLK01000022">
    <property type="protein sequence ID" value="GFH46001.1"/>
    <property type="molecule type" value="Genomic_DNA"/>
</dbReference>